<dbReference type="RefSeq" id="WP_151666623.1">
    <property type="nucleotide sequence ID" value="NZ_WBVO01000002.1"/>
</dbReference>
<dbReference type="Pfam" id="PF12867">
    <property type="entry name" value="DinB_2"/>
    <property type="match status" value="1"/>
</dbReference>
<accession>A0A6N6RHZ8</accession>
<proteinExistence type="predicted"/>
<dbReference type="InterPro" id="IPR024775">
    <property type="entry name" value="DinB-like"/>
</dbReference>
<reference evidence="2 3" key="1">
    <citation type="submission" date="2019-09" db="EMBL/GenBank/DDBJ databases">
        <title>Genomes of family Cryomorphaceae.</title>
        <authorList>
            <person name="Bowman J.P."/>
        </authorList>
    </citation>
    <scope>NUCLEOTIDE SEQUENCE [LARGE SCALE GENOMIC DNA]</scope>
    <source>
        <strain evidence="2 3">LMG 25704</strain>
    </source>
</reference>
<dbReference type="OrthoDB" id="1524454at2"/>
<keyword evidence="3" id="KW-1185">Reference proteome</keyword>
<dbReference type="Gene3D" id="1.20.120.450">
    <property type="entry name" value="dinb family like domain"/>
    <property type="match status" value="1"/>
</dbReference>
<sequence>MKGNAELLITDLISRTEAIISQAEEWRQLGIDKLNKKPSPESWSALECLEHLNRYGDFYLPEIENQISHAEKGKPKSTFVSSWLGEYFAQSMLPKEKLNKMNTFKNMNPSLSGVRADVLEDFIQQQKRMIRLLERSRDINIQKTKTAISISKWIRLRLGDTYRVVIYHNERHMVQGSKALRA</sequence>
<evidence type="ECO:0000313" key="2">
    <source>
        <dbReference type="EMBL" id="KAB2813955.1"/>
    </source>
</evidence>
<comment type="caution">
    <text evidence="2">The sequence shown here is derived from an EMBL/GenBank/DDBJ whole genome shotgun (WGS) entry which is preliminary data.</text>
</comment>
<dbReference type="InterPro" id="IPR034660">
    <property type="entry name" value="DinB/YfiT-like"/>
</dbReference>
<dbReference type="AlphaFoldDB" id="A0A6N6RHZ8"/>
<evidence type="ECO:0000313" key="3">
    <source>
        <dbReference type="Proteomes" id="UP000468650"/>
    </source>
</evidence>
<protein>
    <submittedName>
        <fullName evidence="2">DinB family protein</fullName>
    </submittedName>
</protein>
<dbReference type="SUPFAM" id="SSF109854">
    <property type="entry name" value="DinB/YfiT-like putative metalloenzymes"/>
    <property type="match status" value="1"/>
</dbReference>
<dbReference type="EMBL" id="WBVO01000002">
    <property type="protein sequence ID" value="KAB2813955.1"/>
    <property type="molecule type" value="Genomic_DNA"/>
</dbReference>
<evidence type="ECO:0000259" key="1">
    <source>
        <dbReference type="Pfam" id="PF12867"/>
    </source>
</evidence>
<dbReference type="Proteomes" id="UP000468650">
    <property type="component" value="Unassembled WGS sequence"/>
</dbReference>
<name>A0A6N6RHZ8_9FLAO</name>
<organism evidence="2 3">
    <name type="scientific">Phaeocystidibacter luteus</name>
    <dbReference type="NCBI Taxonomy" id="911197"/>
    <lineage>
        <taxon>Bacteria</taxon>
        <taxon>Pseudomonadati</taxon>
        <taxon>Bacteroidota</taxon>
        <taxon>Flavobacteriia</taxon>
        <taxon>Flavobacteriales</taxon>
        <taxon>Phaeocystidibacteraceae</taxon>
        <taxon>Phaeocystidibacter</taxon>
    </lineage>
</organism>
<gene>
    <name evidence="2" type="ORF">F8C67_04530</name>
</gene>
<feature type="domain" description="DinB-like" evidence="1">
    <location>
        <begin position="28"/>
        <end position="173"/>
    </location>
</feature>